<dbReference type="PANTHER" id="PTHR37751">
    <property type="entry name" value="LOW PROTEIN: M-PHASE INDUCER PHOSPHATASE-LIKE PROTEIN"/>
    <property type="match status" value="1"/>
</dbReference>
<sequence>MGRTKQSSSSSSFRYARRRTSSAPATPRPEPAEDSPPIGCMSMVHYLIFAPGAGCVGRPPTGSSNVAIVTPHDSIIHSPRRRDGDKKSSGFDAPRNSLDLDTDNPNNIQIGVQIEPVFDALARTSMRRHKPTAPSSEAETPRTPSLVARLMGIDGLPDQASPSPAARHKKPSSTKKHHHATVASAAAADDDKENHYCSSAPSPASCNKEKKKRVIPESMNRREPLRSLSCNVTTAGELARSLPETPRASTSARASWDGARLSLQALKENVLDRAAQYMSMPSSPTSAGGGKNRSFTSRRRRDEKEREKVAKEHAREILRQAKENVASRKKASSKQMSTSNKSSSPATDKENVAPAASVEEKVVVVVQPGKPKSQGTENPASSQKSLRVPLAPRQQQQQHPPPQRAKPSRPPPPPPPLDPPPPPPPTRARRPDGCERFTTRVKKPSVNAGQGQPLAPASSSSPAMAAPPPAPTSSSPSVQIGNKQSPISPATVPLEEDPEYGYVRSVLERGGYMRRSPPAPPPRRPCHSVSSPVDPIVFHLLELDLPADEASAEAVRLGPLRHRWNRKLLFHLTQELLADLAESDTPAAMAVAAAPAMTGVPLLRSVWRKVRSFPAADCRVVGDIDALVAADFESSRSQQRMVSHPGAVEEAAAVAEEVAARVMEALIGECVAESFSLSTVPGGLTRSSSSSSRAQAR</sequence>
<gene>
    <name evidence="4" type="ORF">HU200_012608</name>
</gene>
<feature type="compositionally biased region" description="Basic residues" evidence="1">
    <location>
        <begin position="166"/>
        <end position="180"/>
    </location>
</feature>
<name>A0A835FDX1_9POAL</name>
<feature type="domain" description="DUF4378" evidence="2">
    <location>
        <begin position="500"/>
        <end position="669"/>
    </location>
</feature>
<evidence type="ECO:0000313" key="4">
    <source>
        <dbReference type="EMBL" id="KAF8749591.1"/>
    </source>
</evidence>
<evidence type="ECO:0000259" key="2">
    <source>
        <dbReference type="Pfam" id="PF14309"/>
    </source>
</evidence>
<dbReference type="Proteomes" id="UP000636709">
    <property type="component" value="Unassembled WGS sequence"/>
</dbReference>
<feature type="compositionally biased region" description="Low complexity" evidence="1">
    <location>
        <begin position="389"/>
        <end position="398"/>
    </location>
</feature>
<feature type="compositionally biased region" description="Polar residues" evidence="1">
    <location>
        <begin position="196"/>
        <end position="205"/>
    </location>
</feature>
<dbReference type="Pfam" id="PF14309">
    <property type="entry name" value="DUF4378"/>
    <property type="match status" value="1"/>
</dbReference>
<feature type="compositionally biased region" description="Pro residues" evidence="1">
    <location>
        <begin position="399"/>
        <end position="426"/>
    </location>
</feature>
<dbReference type="AlphaFoldDB" id="A0A835FDX1"/>
<comment type="caution">
    <text evidence="4">The sequence shown here is derived from an EMBL/GenBank/DDBJ whole genome shotgun (WGS) entry which is preliminary data.</text>
</comment>
<feature type="region of interest" description="Disordered" evidence="1">
    <location>
        <begin position="279"/>
        <end position="496"/>
    </location>
</feature>
<evidence type="ECO:0000259" key="3">
    <source>
        <dbReference type="Pfam" id="PF14383"/>
    </source>
</evidence>
<feature type="region of interest" description="Disordered" evidence="1">
    <location>
        <begin position="1"/>
        <end position="37"/>
    </location>
</feature>
<evidence type="ECO:0000256" key="1">
    <source>
        <dbReference type="SAM" id="MobiDB-lite"/>
    </source>
</evidence>
<proteinExistence type="predicted"/>
<feature type="compositionally biased region" description="Polar residues" evidence="1">
    <location>
        <begin position="478"/>
        <end position="488"/>
    </location>
</feature>
<feature type="region of interest" description="Disordered" evidence="1">
    <location>
        <begin position="154"/>
        <end position="228"/>
    </location>
</feature>
<protein>
    <recommendedName>
        <fullName evidence="6">DUF4378 domain-containing protein</fullName>
    </recommendedName>
</protein>
<feature type="compositionally biased region" description="Polar residues" evidence="1">
    <location>
        <begin position="375"/>
        <end position="385"/>
    </location>
</feature>
<feature type="domain" description="DUF3741" evidence="3">
    <location>
        <begin position="141"/>
        <end position="160"/>
    </location>
</feature>
<evidence type="ECO:0000313" key="5">
    <source>
        <dbReference type="Proteomes" id="UP000636709"/>
    </source>
</evidence>
<dbReference type="InterPro" id="IPR032795">
    <property type="entry name" value="DUF3741-assoc"/>
</dbReference>
<organism evidence="4 5">
    <name type="scientific">Digitaria exilis</name>
    <dbReference type="NCBI Taxonomy" id="1010633"/>
    <lineage>
        <taxon>Eukaryota</taxon>
        <taxon>Viridiplantae</taxon>
        <taxon>Streptophyta</taxon>
        <taxon>Embryophyta</taxon>
        <taxon>Tracheophyta</taxon>
        <taxon>Spermatophyta</taxon>
        <taxon>Magnoliopsida</taxon>
        <taxon>Liliopsida</taxon>
        <taxon>Poales</taxon>
        <taxon>Poaceae</taxon>
        <taxon>PACMAD clade</taxon>
        <taxon>Panicoideae</taxon>
        <taxon>Panicodae</taxon>
        <taxon>Paniceae</taxon>
        <taxon>Anthephorinae</taxon>
        <taxon>Digitaria</taxon>
    </lineage>
</organism>
<evidence type="ECO:0008006" key="6">
    <source>
        <dbReference type="Google" id="ProtNLM"/>
    </source>
</evidence>
<feature type="compositionally biased region" description="Basic and acidic residues" evidence="1">
    <location>
        <begin position="429"/>
        <end position="438"/>
    </location>
</feature>
<feature type="region of interest" description="Disordered" evidence="1">
    <location>
        <begin position="66"/>
        <end position="107"/>
    </location>
</feature>
<accession>A0A835FDX1</accession>
<feature type="compositionally biased region" description="Low complexity" evidence="1">
    <location>
        <begin position="453"/>
        <end position="464"/>
    </location>
</feature>
<feature type="compositionally biased region" description="Low complexity" evidence="1">
    <location>
        <begin position="333"/>
        <end position="344"/>
    </location>
</feature>
<feature type="compositionally biased region" description="Basic and acidic residues" evidence="1">
    <location>
        <begin position="300"/>
        <end position="326"/>
    </location>
</feature>
<dbReference type="EMBL" id="JACEFO010001035">
    <property type="protein sequence ID" value="KAF8749591.1"/>
    <property type="molecule type" value="Genomic_DNA"/>
</dbReference>
<reference evidence="4" key="1">
    <citation type="submission" date="2020-07" db="EMBL/GenBank/DDBJ databases">
        <title>Genome sequence and genetic diversity analysis of an under-domesticated orphan crop, white fonio (Digitaria exilis).</title>
        <authorList>
            <person name="Bennetzen J.L."/>
            <person name="Chen S."/>
            <person name="Ma X."/>
            <person name="Wang X."/>
            <person name="Yssel A.E.J."/>
            <person name="Chaluvadi S.R."/>
            <person name="Johnson M."/>
            <person name="Gangashetty P."/>
            <person name="Hamidou F."/>
            <person name="Sanogo M.D."/>
            <person name="Zwaenepoel A."/>
            <person name="Wallace J."/>
            <person name="Van De Peer Y."/>
            <person name="Van Deynze A."/>
        </authorList>
    </citation>
    <scope>NUCLEOTIDE SEQUENCE</scope>
    <source>
        <tissue evidence="4">Leaves</tissue>
    </source>
</reference>
<feature type="compositionally biased region" description="Low complexity" evidence="1">
    <location>
        <begin position="352"/>
        <end position="374"/>
    </location>
</feature>
<dbReference type="OrthoDB" id="1939700at2759"/>
<dbReference type="InterPro" id="IPR025486">
    <property type="entry name" value="DUF4378"/>
</dbReference>
<dbReference type="PANTHER" id="PTHR37751:SF1">
    <property type="entry name" value="LOW PROTEIN: M-PHASE INDUCER PHOSPHATASE-LIKE PROTEIN"/>
    <property type="match status" value="1"/>
</dbReference>
<keyword evidence="5" id="KW-1185">Reference proteome</keyword>
<dbReference type="Pfam" id="PF14383">
    <property type="entry name" value="VARLMGL"/>
    <property type="match status" value="1"/>
</dbReference>